<dbReference type="EMBL" id="CP022601">
    <property type="protein sequence ID" value="AXJ13233.1"/>
    <property type="molecule type" value="Genomic_DNA"/>
</dbReference>
<dbReference type="PANTHER" id="PTHR43823:SF3">
    <property type="entry name" value="MULTIDRUG EXPORT PROTEIN MEPA"/>
    <property type="match status" value="1"/>
</dbReference>
<dbReference type="PANTHER" id="PTHR43823">
    <property type="entry name" value="SPORULATION PROTEIN YKVU"/>
    <property type="match status" value="1"/>
</dbReference>
<feature type="transmembrane region" description="Helical" evidence="6">
    <location>
        <begin position="101"/>
        <end position="120"/>
    </location>
</feature>
<keyword evidence="4 6" id="KW-1133">Transmembrane helix</keyword>
<evidence type="ECO:0000256" key="4">
    <source>
        <dbReference type="ARBA" id="ARBA00022989"/>
    </source>
</evidence>
<sequence length="132" mass="14731">MKSVAVVSVLAWMAFELLPGQLISLFGSGDSGLYLEFGKYYMRTFLFFSITNGFMISISTYFTSIGKAWKGTILSMLRQLILLIPLMILFARLFGVKGVMLGGPVSDFATFIMAAIFIVIEFKRMPKENLSV</sequence>
<feature type="transmembrane region" description="Helical" evidence="6">
    <location>
        <begin position="44"/>
        <end position="64"/>
    </location>
</feature>
<reference evidence="7 8" key="1">
    <citation type="submission" date="2017-07" db="EMBL/GenBank/DDBJ databases">
        <title>Streptococcus pluranimalium as cause of bovine abortion.</title>
        <authorList>
            <person name="Rodriguez Campos S."/>
            <person name="Gobeli Brawand S."/>
            <person name="Brodard I."/>
            <person name="Rychener L."/>
            <person name="Perreten V."/>
        </authorList>
    </citation>
    <scope>NUCLEOTIDE SEQUENCE [LARGE SCALE GENOMIC DNA]</scope>
    <source>
        <strain evidence="7 8">14A0014</strain>
    </source>
</reference>
<evidence type="ECO:0000256" key="3">
    <source>
        <dbReference type="ARBA" id="ARBA00022692"/>
    </source>
</evidence>
<keyword evidence="5 6" id="KW-0472">Membrane</keyword>
<comment type="subcellular location">
    <subcellularLocation>
        <location evidence="1">Cell membrane</location>
        <topology evidence="1">Multi-pass membrane protein</topology>
    </subcellularLocation>
</comment>
<protein>
    <recommendedName>
        <fullName evidence="9">Multidrug export protein MepA</fullName>
    </recommendedName>
</protein>
<dbReference type="AlphaFoldDB" id="A0A345VKI1"/>
<feature type="transmembrane region" description="Helical" evidence="6">
    <location>
        <begin position="76"/>
        <end position="95"/>
    </location>
</feature>
<evidence type="ECO:0000256" key="5">
    <source>
        <dbReference type="ARBA" id="ARBA00023136"/>
    </source>
</evidence>
<accession>A0A345VKI1</accession>
<organism evidence="7 8">
    <name type="scientific">Streptococcus pluranimalium</name>
    <dbReference type="NCBI Taxonomy" id="82348"/>
    <lineage>
        <taxon>Bacteria</taxon>
        <taxon>Bacillati</taxon>
        <taxon>Bacillota</taxon>
        <taxon>Bacilli</taxon>
        <taxon>Lactobacillales</taxon>
        <taxon>Streptococcaceae</taxon>
        <taxon>Streptococcus</taxon>
    </lineage>
</organism>
<evidence type="ECO:0000256" key="1">
    <source>
        <dbReference type="ARBA" id="ARBA00004651"/>
    </source>
</evidence>
<evidence type="ECO:0000256" key="6">
    <source>
        <dbReference type="SAM" id="Phobius"/>
    </source>
</evidence>
<name>A0A345VKI1_9STRE</name>
<gene>
    <name evidence="7" type="ORF">Sp14A_13200</name>
</gene>
<keyword evidence="3 6" id="KW-0812">Transmembrane</keyword>
<proteinExistence type="predicted"/>
<dbReference type="Proteomes" id="UP000255411">
    <property type="component" value="Chromosome"/>
</dbReference>
<evidence type="ECO:0000313" key="8">
    <source>
        <dbReference type="Proteomes" id="UP000255411"/>
    </source>
</evidence>
<evidence type="ECO:0000313" key="7">
    <source>
        <dbReference type="EMBL" id="AXJ13233.1"/>
    </source>
</evidence>
<evidence type="ECO:0008006" key="9">
    <source>
        <dbReference type="Google" id="ProtNLM"/>
    </source>
</evidence>
<dbReference type="GO" id="GO:0005886">
    <property type="term" value="C:plasma membrane"/>
    <property type="evidence" value="ECO:0007669"/>
    <property type="project" value="UniProtKB-SubCell"/>
</dbReference>
<dbReference type="InterPro" id="IPR051327">
    <property type="entry name" value="MATE_MepA_subfamily"/>
</dbReference>
<evidence type="ECO:0000256" key="2">
    <source>
        <dbReference type="ARBA" id="ARBA00022475"/>
    </source>
</evidence>
<keyword evidence="2" id="KW-1003">Cell membrane</keyword>